<sequence>MYIKGLTQVRSRIPVVSAGSVSSVKPVLMSIKEHTQIGHGGERTFLV</sequence>
<reference evidence="2" key="1">
    <citation type="journal article" date="2017" name="Nat. Commun.">
        <title>The North American bullfrog draft genome provides insight into hormonal regulation of long noncoding RNA.</title>
        <authorList>
            <person name="Hammond S.A."/>
            <person name="Warren R.L."/>
            <person name="Vandervalk B.P."/>
            <person name="Kucuk E."/>
            <person name="Khan H."/>
            <person name="Gibb E.A."/>
            <person name="Pandoh P."/>
            <person name="Kirk H."/>
            <person name="Zhao Y."/>
            <person name="Jones M."/>
            <person name="Mungall A.J."/>
            <person name="Coope R."/>
            <person name="Pleasance S."/>
            <person name="Moore R.A."/>
            <person name="Holt R.A."/>
            <person name="Round J.M."/>
            <person name="Ohora S."/>
            <person name="Walle B.V."/>
            <person name="Veldhoen N."/>
            <person name="Helbing C.C."/>
            <person name="Birol I."/>
        </authorList>
    </citation>
    <scope>NUCLEOTIDE SEQUENCE [LARGE SCALE GENOMIC DNA]</scope>
</reference>
<dbReference type="OrthoDB" id="6077919at2759"/>
<dbReference type="EMBL" id="KZ044216">
    <property type="protein sequence ID" value="PIO12871.1"/>
    <property type="molecule type" value="Genomic_DNA"/>
</dbReference>
<keyword evidence="2" id="KW-1185">Reference proteome</keyword>
<accession>A0A2G9QCI7</accession>
<proteinExistence type="predicted"/>
<evidence type="ECO:0000313" key="1">
    <source>
        <dbReference type="EMBL" id="PIO12871.1"/>
    </source>
</evidence>
<protein>
    <submittedName>
        <fullName evidence="1">Uncharacterized protein</fullName>
    </submittedName>
</protein>
<name>A0A2G9QCI7_AQUCT</name>
<dbReference type="Proteomes" id="UP000228934">
    <property type="component" value="Unassembled WGS sequence"/>
</dbReference>
<gene>
    <name evidence="1" type="ORF">AB205_0000730</name>
</gene>
<evidence type="ECO:0000313" key="2">
    <source>
        <dbReference type="Proteomes" id="UP000228934"/>
    </source>
</evidence>
<organism evidence="1 2">
    <name type="scientific">Aquarana catesbeiana</name>
    <name type="common">American bullfrog</name>
    <name type="synonym">Rana catesbeiana</name>
    <dbReference type="NCBI Taxonomy" id="8400"/>
    <lineage>
        <taxon>Eukaryota</taxon>
        <taxon>Metazoa</taxon>
        <taxon>Chordata</taxon>
        <taxon>Craniata</taxon>
        <taxon>Vertebrata</taxon>
        <taxon>Euteleostomi</taxon>
        <taxon>Amphibia</taxon>
        <taxon>Batrachia</taxon>
        <taxon>Anura</taxon>
        <taxon>Neobatrachia</taxon>
        <taxon>Ranoidea</taxon>
        <taxon>Ranidae</taxon>
        <taxon>Aquarana</taxon>
    </lineage>
</organism>
<dbReference type="AlphaFoldDB" id="A0A2G9QCI7"/>